<dbReference type="Gene3D" id="3.40.50.720">
    <property type="entry name" value="NAD(P)-binding Rossmann-like Domain"/>
    <property type="match status" value="1"/>
</dbReference>
<dbReference type="InterPro" id="IPR036291">
    <property type="entry name" value="NAD(P)-bd_dom_sf"/>
</dbReference>
<evidence type="ECO:0000256" key="2">
    <source>
        <dbReference type="ARBA" id="ARBA00023002"/>
    </source>
</evidence>
<dbReference type="InterPro" id="IPR020904">
    <property type="entry name" value="Sc_DH/Rdtase_CS"/>
</dbReference>
<evidence type="ECO:0000313" key="3">
    <source>
        <dbReference type="EMBL" id="MBK1726638.1"/>
    </source>
</evidence>
<comment type="similarity">
    <text evidence="1">Belongs to the short-chain dehydrogenases/reductases (SDR) family.</text>
</comment>
<dbReference type="Pfam" id="PF00106">
    <property type="entry name" value="adh_short"/>
    <property type="match status" value="1"/>
</dbReference>
<name>A0ABS1E549_9GAMM</name>
<sequence length="280" mass="29747">MTLYRQAVISRPRPAGSATLGLPPAAAVVTGAASGIGRSLAVQLAEAGHPVLAADRDEAALVRLAGALEGAAGACRTRAVDVAEPGASRWLIDEALAELGRLDAFFANAGGARYQPWHEADPPTAEALFACHVLAPMEAAQALRRRFPAGPPRLVITTSAQAEWAVPGYAAYAASKAAIERFVDGIRAEGEGGWITLADPAATDTGFFARAGPGVPRALGVQSPEAVAAALIRAARRGRRRVTPSPAFRWARRLERLLPVFRRLYVRLERRKLRRWQQAG</sequence>
<keyword evidence="2" id="KW-0560">Oxidoreductase</keyword>
<dbReference type="CDD" id="cd05233">
    <property type="entry name" value="SDR_c"/>
    <property type="match status" value="1"/>
</dbReference>
<proteinExistence type="inferred from homology"/>
<protein>
    <recommendedName>
        <fullName evidence="5">Short-chain dehydrogenase/reductase SDR</fullName>
    </recommendedName>
</protein>
<dbReference type="PANTHER" id="PTHR44196">
    <property type="entry name" value="DEHYDROGENASE/REDUCTASE SDR FAMILY MEMBER 7B"/>
    <property type="match status" value="1"/>
</dbReference>
<evidence type="ECO:0000313" key="4">
    <source>
        <dbReference type="Proteomes" id="UP000738126"/>
    </source>
</evidence>
<dbReference type="SUPFAM" id="SSF51735">
    <property type="entry name" value="NAD(P)-binding Rossmann-fold domains"/>
    <property type="match status" value="1"/>
</dbReference>
<dbReference type="EMBL" id="NRSH01000056">
    <property type="protein sequence ID" value="MBK1726638.1"/>
    <property type="molecule type" value="Genomic_DNA"/>
</dbReference>
<evidence type="ECO:0000256" key="1">
    <source>
        <dbReference type="ARBA" id="ARBA00006484"/>
    </source>
</evidence>
<gene>
    <name evidence="3" type="ORF">CKO13_06285</name>
</gene>
<reference evidence="3 4" key="1">
    <citation type="journal article" date="2020" name="Microorganisms">
        <title>Osmotic Adaptation and Compatible Solute Biosynthesis of Phototrophic Bacteria as Revealed from Genome Analyses.</title>
        <authorList>
            <person name="Imhoff J.F."/>
            <person name="Rahn T."/>
            <person name="Kunzel S."/>
            <person name="Keller A."/>
            <person name="Neulinger S.C."/>
        </authorList>
    </citation>
    <scope>NUCLEOTIDE SEQUENCE [LARGE SCALE GENOMIC DNA]</scope>
    <source>
        <strain evidence="3 4">DSM 15116</strain>
    </source>
</reference>
<dbReference type="PRINTS" id="PR00081">
    <property type="entry name" value="GDHRDH"/>
</dbReference>
<accession>A0ABS1E549</accession>
<dbReference type="PANTHER" id="PTHR44196:SF1">
    <property type="entry name" value="DEHYDROGENASE_REDUCTASE SDR FAMILY MEMBER 7B"/>
    <property type="match status" value="1"/>
</dbReference>
<keyword evidence="4" id="KW-1185">Reference proteome</keyword>
<comment type="caution">
    <text evidence="3">The sequence shown here is derived from an EMBL/GenBank/DDBJ whole genome shotgun (WGS) entry which is preliminary data.</text>
</comment>
<dbReference type="Proteomes" id="UP000738126">
    <property type="component" value="Unassembled WGS sequence"/>
</dbReference>
<dbReference type="InterPro" id="IPR002347">
    <property type="entry name" value="SDR_fam"/>
</dbReference>
<dbReference type="PROSITE" id="PS00061">
    <property type="entry name" value="ADH_SHORT"/>
    <property type="match status" value="1"/>
</dbReference>
<organism evidence="3 4">
    <name type="scientific">Halorhodospira neutriphila</name>
    <dbReference type="NCBI Taxonomy" id="168379"/>
    <lineage>
        <taxon>Bacteria</taxon>
        <taxon>Pseudomonadati</taxon>
        <taxon>Pseudomonadota</taxon>
        <taxon>Gammaproteobacteria</taxon>
        <taxon>Chromatiales</taxon>
        <taxon>Ectothiorhodospiraceae</taxon>
        <taxon>Halorhodospira</taxon>
    </lineage>
</organism>
<evidence type="ECO:0008006" key="5">
    <source>
        <dbReference type="Google" id="ProtNLM"/>
    </source>
</evidence>